<dbReference type="PROSITE" id="PS51782">
    <property type="entry name" value="LYSM"/>
    <property type="match status" value="1"/>
</dbReference>
<keyword evidence="3" id="KW-0732">Signal</keyword>
<dbReference type="InterPro" id="IPR036779">
    <property type="entry name" value="LysM_dom_sf"/>
</dbReference>
<dbReference type="Pfam" id="PF23473">
    <property type="entry name" value="LysM3_LYK4_5"/>
    <property type="match status" value="1"/>
</dbReference>
<organism evidence="6 7">
    <name type="scientific">Platanthera guangdongensis</name>
    <dbReference type="NCBI Taxonomy" id="2320717"/>
    <lineage>
        <taxon>Eukaryota</taxon>
        <taxon>Viridiplantae</taxon>
        <taxon>Streptophyta</taxon>
        <taxon>Embryophyta</taxon>
        <taxon>Tracheophyta</taxon>
        <taxon>Spermatophyta</taxon>
        <taxon>Magnoliopsida</taxon>
        <taxon>Liliopsida</taxon>
        <taxon>Asparagales</taxon>
        <taxon>Orchidaceae</taxon>
        <taxon>Orchidoideae</taxon>
        <taxon>Orchideae</taxon>
        <taxon>Orchidinae</taxon>
        <taxon>Platanthera</taxon>
    </lineage>
</organism>
<feature type="transmembrane region" description="Helical" evidence="2">
    <location>
        <begin position="275"/>
        <end position="298"/>
    </location>
</feature>
<accession>A0ABR2MP66</accession>
<dbReference type="CDD" id="cd00118">
    <property type="entry name" value="LysM"/>
    <property type="match status" value="1"/>
</dbReference>
<dbReference type="InterPro" id="IPR018392">
    <property type="entry name" value="LysM"/>
</dbReference>
<gene>
    <name evidence="6" type="primary">LYK5</name>
    <name evidence="6" type="ORF">KSP40_PGU008235</name>
</gene>
<dbReference type="InterPro" id="IPR052611">
    <property type="entry name" value="Plant_RLK_LysM"/>
</dbReference>
<dbReference type="PROSITE" id="PS50011">
    <property type="entry name" value="PROTEIN_KINASE_DOM"/>
    <property type="match status" value="1"/>
</dbReference>
<feature type="signal peptide" evidence="3">
    <location>
        <begin position="1"/>
        <end position="28"/>
    </location>
</feature>
<evidence type="ECO:0000259" key="4">
    <source>
        <dbReference type="PROSITE" id="PS50011"/>
    </source>
</evidence>
<reference evidence="6 7" key="1">
    <citation type="journal article" date="2022" name="Nat. Plants">
        <title>Genomes of leafy and leafless Platanthera orchids illuminate the evolution of mycoheterotrophy.</title>
        <authorList>
            <person name="Li M.H."/>
            <person name="Liu K.W."/>
            <person name="Li Z."/>
            <person name="Lu H.C."/>
            <person name="Ye Q.L."/>
            <person name="Zhang D."/>
            <person name="Wang J.Y."/>
            <person name="Li Y.F."/>
            <person name="Zhong Z.M."/>
            <person name="Liu X."/>
            <person name="Yu X."/>
            <person name="Liu D.K."/>
            <person name="Tu X.D."/>
            <person name="Liu B."/>
            <person name="Hao Y."/>
            <person name="Liao X.Y."/>
            <person name="Jiang Y.T."/>
            <person name="Sun W.H."/>
            <person name="Chen J."/>
            <person name="Chen Y.Q."/>
            <person name="Ai Y."/>
            <person name="Zhai J.W."/>
            <person name="Wu S.S."/>
            <person name="Zhou Z."/>
            <person name="Hsiao Y.Y."/>
            <person name="Wu W.L."/>
            <person name="Chen Y.Y."/>
            <person name="Lin Y.F."/>
            <person name="Hsu J.L."/>
            <person name="Li C.Y."/>
            <person name="Wang Z.W."/>
            <person name="Zhao X."/>
            <person name="Zhong W.Y."/>
            <person name="Ma X.K."/>
            <person name="Ma L."/>
            <person name="Huang J."/>
            <person name="Chen G.Z."/>
            <person name="Huang M.Z."/>
            <person name="Huang L."/>
            <person name="Peng D.H."/>
            <person name="Luo Y.B."/>
            <person name="Zou S.Q."/>
            <person name="Chen S.P."/>
            <person name="Lan S."/>
            <person name="Tsai W.C."/>
            <person name="Van de Peer Y."/>
            <person name="Liu Z.J."/>
        </authorList>
    </citation>
    <scope>NUCLEOTIDE SEQUENCE [LARGE SCALE GENOMIC DNA]</scope>
    <source>
        <strain evidence="6">Lor288</strain>
    </source>
</reference>
<dbReference type="Gene3D" id="3.30.200.20">
    <property type="entry name" value="Phosphorylase Kinase, domain 1"/>
    <property type="match status" value="1"/>
</dbReference>
<dbReference type="Pfam" id="PF07714">
    <property type="entry name" value="PK_Tyr_Ser-Thr"/>
    <property type="match status" value="1"/>
</dbReference>
<proteinExistence type="predicted"/>
<evidence type="ECO:0000256" key="2">
    <source>
        <dbReference type="SAM" id="Phobius"/>
    </source>
</evidence>
<dbReference type="SUPFAM" id="SSF54106">
    <property type="entry name" value="LysM domain"/>
    <property type="match status" value="1"/>
</dbReference>
<keyword evidence="2" id="KW-0812">Transmembrane</keyword>
<dbReference type="InterPro" id="IPR056562">
    <property type="entry name" value="LysM2_CERK1_LYK3_4_5"/>
</dbReference>
<keyword evidence="2" id="KW-0472">Membrane</keyword>
<feature type="region of interest" description="Disordered" evidence="1">
    <location>
        <begin position="244"/>
        <end position="269"/>
    </location>
</feature>
<dbReference type="PANTHER" id="PTHR45927:SF6">
    <property type="entry name" value="PROTEIN LYK5"/>
    <property type="match status" value="1"/>
</dbReference>
<dbReference type="InterPro" id="IPR000719">
    <property type="entry name" value="Prot_kinase_dom"/>
</dbReference>
<dbReference type="InterPro" id="IPR001245">
    <property type="entry name" value="Ser-Thr/Tyr_kinase_cat_dom"/>
</dbReference>
<dbReference type="EMBL" id="JBBWWR010000006">
    <property type="protein sequence ID" value="KAK8964763.1"/>
    <property type="molecule type" value="Genomic_DNA"/>
</dbReference>
<dbReference type="Proteomes" id="UP001412067">
    <property type="component" value="Unassembled WGS sequence"/>
</dbReference>
<dbReference type="InterPro" id="IPR056563">
    <property type="entry name" value="LysM3_LYK4_5"/>
</dbReference>
<feature type="domain" description="LysM" evidence="5">
    <location>
        <begin position="191"/>
        <end position="235"/>
    </location>
</feature>
<dbReference type="PANTHER" id="PTHR45927">
    <property type="entry name" value="LYSM-DOMAIN RECEPTOR-LIKE KINASE-RELATED"/>
    <property type="match status" value="1"/>
</dbReference>
<dbReference type="Gene3D" id="1.10.510.10">
    <property type="entry name" value="Transferase(Phosphotransferase) domain 1"/>
    <property type="match status" value="1"/>
</dbReference>
<evidence type="ECO:0000256" key="3">
    <source>
        <dbReference type="SAM" id="SignalP"/>
    </source>
</evidence>
<dbReference type="InterPro" id="IPR011009">
    <property type="entry name" value="Kinase-like_dom_sf"/>
</dbReference>
<feature type="compositionally biased region" description="Pro residues" evidence="1">
    <location>
        <begin position="246"/>
        <end position="263"/>
    </location>
</feature>
<dbReference type="Pfam" id="PF23446">
    <property type="entry name" value="LysM1_NFP_LYK"/>
    <property type="match status" value="1"/>
</dbReference>
<dbReference type="Pfam" id="PF23472">
    <property type="entry name" value="LysM2_CERK1_LYK3_4_5"/>
    <property type="match status" value="1"/>
</dbReference>
<dbReference type="InterPro" id="IPR056561">
    <property type="entry name" value="NFP_LYK_LysM1"/>
</dbReference>
<evidence type="ECO:0000256" key="1">
    <source>
        <dbReference type="SAM" id="MobiDB-lite"/>
    </source>
</evidence>
<name>A0ABR2MP66_9ASPA</name>
<protein>
    <submittedName>
        <fullName evidence="6">Protein LYK5</fullName>
    </submittedName>
</protein>
<comment type="caution">
    <text evidence="6">The sequence shown here is derived from an EMBL/GenBank/DDBJ whole genome shotgun (WGS) entry which is preliminary data.</text>
</comment>
<evidence type="ECO:0000259" key="5">
    <source>
        <dbReference type="PROSITE" id="PS51782"/>
    </source>
</evidence>
<keyword evidence="2" id="KW-1133">Transmembrane helix</keyword>
<sequence>MSFSSPSSLLLLLLLHLLPVLFFWSCHSQQPYINNAQLNCYATNGSGALGYSCNGVQPSCPSFLTFRAESPYLSPALIAFLLSADTANISRLNSVTDVSPLPADDLILIPISCSCSNQFYQHNASYTLKTLTETYLTVANDTYQGLSTCQALMDQNPFDSRNLSVGDKLAVPLRCACPTLNQTSAGIKYLVSYLIISGDDIPTIAQTFNADYQSILASNKLNEKSTIYPYTTLLIPLSTAPTKLSFPPPPAPSSTSNVPPPSPSGGGGGSSHTGLFAGVGVGAGLVLLFAALALFFCLRRRRARPHNQGTIKEPVSIATEYEGLPPKTNSFTSSTTPSQFAPRMRDALDWMTVYKFEELQRATGHFDEEHRISGSVYRGIINGDTAAIKQLKGNVSSEISILKQISHSSLIRLSGFCLHEGNTYIVYEYADRGSLSDCLRHNKSAADSTSLTWKQRIQIACDVADGVNYLHEYTNPPYIHKNLKSSNVLITKDFRAKVANFALARPAAEDGATQHVTRHVVGTQGYLAPEYLERGLITPKLDVFAFGVVLLELLSGKEATITREGGEKGEVFLSLVIADVLHGHDARSQLRDFIDPCLRTDYPFDLAFAAAELAMRCVSPDSNSRPAMNELVISLSAIYNSTLDWDPEDEKHFTF</sequence>
<feature type="chain" id="PRO_5046302282" evidence="3">
    <location>
        <begin position="29"/>
        <end position="655"/>
    </location>
</feature>
<dbReference type="Gene3D" id="3.10.350.10">
    <property type="entry name" value="LysM domain"/>
    <property type="match status" value="1"/>
</dbReference>
<keyword evidence="7" id="KW-1185">Reference proteome</keyword>
<feature type="domain" description="Protein kinase" evidence="4">
    <location>
        <begin position="355"/>
        <end position="643"/>
    </location>
</feature>
<evidence type="ECO:0000313" key="7">
    <source>
        <dbReference type="Proteomes" id="UP001412067"/>
    </source>
</evidence>
<dbReference type="SUPFAM" id="SSF56112">
    <property type="entry name" value="Protein kinase-like (PK-like)"/>
    <property type="match status" value="1"/>
</dbReference>
<evidence type="ECO:0000313" key="6">
    <source>
        <dbReference type="EMBL" id="KAK8964763.1"/>
    </source>
</evidence>